<dbReference type="KEGG" id="saes:HBH39_19150"/>
<gene>
    <name evidence="1" type="ORF">HBH39_19150</name>
</gene>
<geneLocation type="plasmid" evidence="1 2">
    <name>pPN3F2_2</name>
</geneLocation>
<reference evidence="1 2" key="1">
    <citation type="submission" date="2020-03" db="EMBL/GenBank/DDBJ databases">
        <title>Complete genome sequence of Shewanella sp.</title>
        <authorList>
            <person name="Kim Y.-S."/>
            <person name="Kim S.-J."/>
            <person name="Jung H.-K."/>
            <person name="Kim K.-H."/>
        </authorList>
    </citation>
    <scope>NUCLEOTIDE SEQUENCE [LARGE SCALE GENOMIC DNA]</scope>
    <source>
        <strain evidence="1 2">PN3F2</strain>
        <plasmid evidence="1 2">pPN3F2_2</plasmid>
    </source>
</reference>
<dbReference type="AlphaFoldDB" id="A0A6G9QPS6"/>
<keyword evidence="2" id="KW-1185">Reference proteome</keyword>
<dbReference type="RefSeq" id="WP_167680422.1">
    <property type="nucleotide sequence ID" value="NZ_CP050315.1"/>
</dbReference>
<sequence>MQTTMINLEHFPQNLSYLEPSFSSECDYIDSLQCRINNSILQVIPLALRAMQNAALLEIPNELQQAFEQMIEHNEMLGIDVADMDAEDDVVIHPSVSDYYEFNNCSGSPCEDLRTYLAIKGLHTSEVTTVTPSDNARVEIFESDGRFAINILPLSVDDDEAIRFRLRFFVNKDLTEIDLKHTFYTESFCERVVVGREGPILAHRFDNLSKDDFIAWSHISQFTQSYNHRQDLDCISGLVDTTNQLVKAIFQPELHHDFEEINQYIQDMGLDYSYSPVHVLHDFPAIIPKILATHPVSNEAYIRLIDNFAACLFEQHNHRVDLEFVEPIFDELLDSLCHCRIAYLDDAIKIGEFVHEIDRIKDTLNYLSPSYKSLFSTFSVELEQFHNTQLCSDLCHSIEQSLLNTLTPSQVDDEPESVLQLGNSL</sequence>
<dbReference type="Proteomes" id="UP000502608">
    <property type="component" value="Plasmid pPN3F2_2"/>
</dbReference>
<protein>
    <submittedName>
        <fullName evidence="1">Uncharacterized protein</fullName>
    </submittedName>
</protein>
<organism evidence="1 2">
    <name type="scientific">Shewanella aestuarii</name>
    <dbReference type="NCBI Taxonomy" id="1028752"/>
    <lineage>
        <taxon>Bacteria</taxon>
        <taxon>Pseudomonadati</taxon>
        <taxon>Pseudomonadota</taxon>
        <taxon>Gammaproteobacteria</taxon>
        <taxon>Alteromonadales</taxon>
        <taxon>Shewanellaceae</taxon>
        <taxon>Shewanella</taxon>
    </lineage>
</organism>
<evidence type="ECO:0000313" key="2">
    <source>
        <dbReference type="Proteomes" id="UP000502608"/>
    </source>
</evidence>
<proteinExistence type="predicted"/>
<keyword evidence="1" id="KW-0614">Plasmid</keyword>
<name>A0A6G9QPS6_9GAMM</name>
<evidence type="ECO:0000313" key="1">
    <source>
        <dbReference type="EMBL" id="QIR16594.1"/>
    </source>
</evidence>
<accession>A0A6G9QPS6</accession>
<dbReference type="EMBL" id="CP050315">
    <property type="protein sequence ID" value="QIR16594.1"/>
    <property type="molecule type" value="Genomic_DNA"/>
</dbReference>